<comment type="caution">
    <text evidence="3">The sequence shown here is derived from an EMBL/GenBank/DDBJ whole genome shotgun (WGS) entry which is preliminary data.</text>
</comment>
<dbReference type="Gene3D" id="3.90.45.10">
    <property type="entry name" value="Peptide deformylase"/>
    <property type="match status" value="1"/>
</dbReference>
<keyword evidence="4" id="KW-1185">Reference proteome</keyword>
<protein>
    <recommendedName>
        <fullName evidence="2">Peptide deformylase</fullName>
        <shortName evidence="2">PDF</shortName>
        <ecNumber evidence="2">3.5.1.88</ecNumber>
    </recommendedName>
    <alternativeName>
        <fullName evidence="2">Polypeptide deformylase</fullName>
    </alternativeName>
</protein>
<organism evidence="3 4">
    <name type="scientific">Legionella jamestowniensis</name>
    <dbReference type="NCBI Taxonomy" id="455"/>
    <lineage>
        <taxon>Bacteria</taxon>
        <taxon>Pseudomonadati</taxon>
        <taxon>Pseudomonadota</taxon>
        <taxon>Gammaproteobacteria</taxon>
        <taxon>Legionellales</taxon>
        <taxon>Legionellaceae</taxon>
        <taxon>Legionella</taxon>
    </lineage>
</organism>
<evidence type="ECO:0000256" key="2">
    <source>
        <dbReference type="HAMAP-Rule" id="MF_00163"/>
    </source>
</evidence>
<dbReference type="Proteomes" id="UP000093336">
    <property type="component" value="Unassembled WGS sequence"/>
</dbReference>
<dbReference type="PANTHER" id="PTHR10458">
    <property type="entry name" value="PEPTIDE DEFORMYLASE"/>
    <property type="match status" value="1"/>
</dbReference>
<keyword evidence="2" id="KW-0408">Iron</keyword>
<keyword evidence="2" id="KW-0648">Protein biosynthesis</keyword>
<name>A0ABX2XU89_9GAMM</name>
<feature type="active site" evidence="2">
    <location>
        <position position="166"/>
    </location>
</feature>
<proteinExistence type="inferred from homology"/>
<reference evidence="3 4" key="1">
    <citation type="submission" date="2016-05" db="EMBL/GenBank/DDBJ databases">
        <authorList>
            <person name="Prochazka B."/>
            <person name="Indra A."/>
            <person name="Hasenberger P."/>
            <person name="Blaschitz M."/>
            <person name="Wagner L."/>
            <person name="Wewalka G."/>
            <person name="Sorschag S."/>
            <person name="Schmid D."/>
            <person name="Ruppitsch W."/>
        </authorList>
    </citation>
    <scope>NUCLEOTIDE SEQUENCE [LARGE SCALE GENOMIC DNA]</scope>
    <source>
        <strain evidence="3 4">974010_12</strain>
    </source>
</reference>
<comment type="similarity">
    <text evidence="1 2">Belongs to the polypeptide deformylase family.</text>
</comment>
<dbReference type="EC" id="3.5.1.88" evidence="2"/>
<dbReference type="PRINTS" id="PR01576">
    <property type="entry name" value="PDEFORMYLASE"/>
</dbReference>
<comment type="catalytic activity">
    <reaction evidence="2">
        <text>N-terminal N-formyl-L-methionyl-[peptide] + H2O = N-terminal L-methionyl-[peptide] + formate</text>
        <dbReference type="Rhea" id="RHEA:24420"/>
        <dbReference type="Rhea" id="RHEA-COMP:10639"/>
        <dbReference type="Rhea" id="RHEA-COMP:10640"/>
        <dbReference type="ChEBI" id="CHEBI:15377"/>
        <dbReference type="ChEBI" id="CHEBI:15740"/>
        <dbReference type="ChEBI" id="CHEBI:49298"/>
        <dbReference type="ChEBI" id="CHEBI:64731"/>
        <dbReference type="EC" id="3.5.1.88"/>
    </reaction>
</comment>
<sequence>MYAFILFLTGFIMTTCTQALEIVSIEQKQFTSILKTPAQPVTFPLNADNLILIQRMKEKLFQLGGVGLAAPQVNSNLQIVAIYIPEEAALLRNNVKPYPMHTLLNPSYKGIEAKGFYSDFEACYSVSSRAGKVSRYQQIQLSFYDEEGTQHQTIETGFYARVLQHEIDHLNGLLITDRLTPDCIQGSIEEMMALRRAELSDEQKVLFDKAIKRKFKEK</sequence>
<feature type="binding site" evidence="2">
    <location>
        <position position="165"/>
    </location>
    <ligand>
        <name>Fe cation</name>
        <dbReference type="ChEBI" id="CHEBI:24875"/>
    </ligand>
</feature>
<evidence type="ECO:0000313" key="4">
    <source>
        <dbReference type="Proteomes" id="UP000093336"/>
    </source>
</evidence>
<dbReference type="SUPFAM" id="SSF56420">
    <property type="entry name" value="Peptide deformylase"/>
    <property type="match status" value="1"/>
</dbReference>
<dbReference type="Pfam" id="PF01327">
    <property type="entry name" value="Pep_deformylase"/>
    <property type="match status" value="1"/>
</dbReference>
<dbReference type="HAMAP" id="MF_00163">
    <property type="entry name" value="Pep_deformylase"/>
    <property type="match status" value="1"/>
</dbReference>
<dbReference type="CDD" id="cd00487">
    <property type="entry name" value="Pep_deformylase"/>
    <property type="match status" value="1"/>
</dbReference>
<dbReference type="EMBL" id="LYOZ01000018">
    <property type="protein sequence ID" value="OCH98038.1"/>
    <property type="molecule type" value="Genomic_DNA"/>
</dbReference>
<dbReference type="InterPro" id="IPR036821">
    <property type="entry name" value="Peptide_deformylase_sf"/>
</dbReference>
<gene>
    <name evidence="2" type="primary">def</name>
    <name evidence="3" type="ORF">A8135_00885</name>
</gene>
<keyword evidence="2" id="KW-0479">Metal-binding</keyword>
<dbReference type="InterPro" id="IPR023635">
    <property type="entry name" value="Peptide_deformylase"/>
</dbReference>
<feature type="binding site" evidence="2">
    <location>
        <position position="169"/>
    </location>
    <ligand>
        <name>Fe cation</name>
        <dbReference type="ChEBI" id="CHEBI:24875"/>
    </ligand>
</feature>
<comment type="cofactor">
    <cofactor evidence="2">
        <name>Fe(2+)</name>
        <dbReference type="ChEBI" id="CHEBI:29033"/>
    </cofactor>
    <text evidence="2">Binds 1 Fe(2+) ion.</text>
</comment>
<feature type="binding site" evidence="2">
    <location>
        <position position="123"/>
    </location>
    <ligand>
        <name>Fe cation</name>
        <dbReference type="ChEBI" id="CHEBI:24875"/>
    </ligand>
</feature>
<keyword evidence="2" id="KW-0378">Hydrolase</keyword>
<evidence type="ECO:0000313" key="3">
    <source>
        <dbReference type="EMBL" id="OCH98038.1"/>
    </source>
</evidence>
<dbReference type="PANTHER" id="PTHR10458:SF22">
    <property type="entry name" value="PEPTIDE DEFORMYLASE"/>
    <property type="match status" value="1"/>
</dbReference>
<comment type="function">
    <text evidence="2">Removes the formyl group from the N-terminal Met of newly synthesized proteins. Requires at least a dipeptide for an efficient rate of reaction. N-terminal L-methionine is a prerequisite for activity but the enzyme has broad specificity at other positions.</text>
</comment>
<accession>A0ABX2XU89</accession>
<evidence type="ECO:0000256" key="1">
    <source>
        <dbReference type="ARBA" id="ARBA00010759"/>
    </source>
</evidence>